<dbReference type="EMBL" id="JTJU01000005">
    <property type="protein sequence ID" value="OBX11936.1"/>
    <property type="molecule type" value="Genomic_DNA"/>
</dbReference>
<dbReference type="SUPFAM" id="SSF46785">
    <property type="entry name" value="Winged helix' DNA-binding domain"/>
    <property type="match status" value="1"/>
</dbReference>
<organism evidence="1 2">
    <name type="scientific">Gallibacterium salpingitidis</name>
    <dbReference type="NCBI Taxonomy" id="505341"/>
    <lineage>
        <taxon>Bacteria</taxon>
        <taxon>Pseudomonadati</taxon>
        <taxon>Pseudomonadota</taxon>
        <taxon>Gammaproteobacteria</taxon>
        <taxon>Pasteurellales</taxon>
        <taxon>Pasteurellaceae</taxon>
        <taxon>Gallibacterium</taxon>
    </lineage>
</organism>
<sequence length="92" mass="10885">QFDGKLIQLDTKKSNAEHIKEVILEICLEQYYSSSEISDSIRRNKNWLRTYLRTMLEQGLLNTRYDSPNHPKQAYKTSPIGIEWLEQKGKKK</sequence>
<protein>
    <submittedName>
        <fullName evidence="1">Uncharacterized protein</fullName>
    </submittedName>
</protein>
<dbReference type="AlphaFoldDB" id="A0AB36E6N4"/>
<reference evidence="1 2" key="1">
    <citation type="submission" date="2014-11" db="EMBL/GenBank/DDBJ databases">
        <title>Pan-genome of Gallibacterium spp.</title>
        <authorList>
            <person name="Kudirkiene E."/>
            <person name="Bojesen A.M."/>
        </authorList>
    </citation>
    <scope>NUCLEOTIDE SEQUENCE [LARGE SCALE GENOMIC DNA]</scope>
    <source>
        <strain evidence="1 2">18469/18</strain>
    </source>
</reference>
<evidence type="ECO:0000313" key="1">
    <source>
        <dbReference type="EMBL" id="OBX11936.1"/>
    </source>
</evidence>
<gene>
    <name evidence="1" type="ORF">QV09_00740</name>
</gene>
<comment type="caution">
    <text evidence="1">The sequence shown here is derived from an EMBL/GenBank/DDBJ whole genome shotgun (WGS) entry which is preliminary data.</text>
</comment>
<feature type="non-terminal residue" evidence="1">
    <location>
        <position position="1"/>
    </location>
</feature>
<accession>A0AB36E6N4</accession>
<proteinExistence type="predicted"/>
<evidence type="ECO:0000313" key="2">
    <source>
        <dbReference type="Proteomes" id="UP000092527"/>
    </source>
</evidence>
<dbReference type="InterPro" id="IPR036390">
    <property type="entry name" value="WH_DNA-bd_sf"/>
</dbReference>
<dbReference type="Proteomes" id="UP000092527">
    <property type="component" value="Unassembled WGS sequence"/>
</dbReference>
<name>A0AB36E6N4_9PAST</name>
<dbReference type="RefSeq" id="WP_197495415.1">
    <property type="nucleotide sequence ID" value="NZ_JTJU01000005.1"/>
</dbReference>